<reference evidence="2 3" key="1">
    <citation type="journal article" date="2021" name="Nat. Plants">
        <title>The Taxus genome provides insights into paclitaxel biosynthesis.</title>
        <authorList>
            <person name="Xiong X."/>
            <person name="Gou J."/>
            <person name="Liao Q."/>
            <person name="Li Y."/>
            <person name="Zhou Q."/>
            <person name="Bi G."/>
            <person name="Li C."/>
            <person name="Du R."/>
            <person name="Wang X."/>
            <person name="Sun T."/>
            <person name="Guo L."/>
            <person name="Liang H."/>
            <person name="Lu P."/>
            <person name="Wu Y."/>
            <person name="Zhang Z."/>
            <person name="Ro D.K."/>
            <person name="Shang Y."/>
            <person name="Huang S."/>
            <person name="Yan J."/>
        </authorList>
    </citation>
    <scope>NUCLEOTIDE SEQUENCE [LARGE SCALE GENOMIC DNA]</scope>
    <source>
        <strain evidence="2">Ta-2019</strain>
    </source>
</reference>
<protein>
    <submittedName>
        <fullName evidence="2">Uncharacterized protein</fullName>
    </submittedName>
</protein>
<feature type="compositionally biased region" description="Polar residues" evidence="1">
    <location>
        <begin position="87"/>
        <end position="97"/>
    </location>
</feature>
<feature type="compositionally biased region" description="Polar residues" evidence="1">
    <location>
        <begin position="1"/>
        <end position="12"/>
    </location>
</feature>
<proteinExistence type="predicted"/>
<feature type="compositionally biased region" description="Polar residues" evidence="1">
    <location>
        <begin position="21"/>
        <end position="35"/>
    </location>
</feature>
<dbReference type="AlphaFoldDB" id="A0AA38LNJ7"/>
<feature type="non-terminal residue" evidence="2">
    <location>
        <position position="128"/>
    </location>
</feature>
<gene>
    <name evidence="2" type="ORF">KI387_002442</name>
</gene>
<evidence type="ECO:0000313" key="2">
    <source>
        <dbReference type="EMBL" id="KAH9330334.1"/>
    </source>
</evidence>
<accession>A0AA38LNJ7</accession>
<sequence>MSSGLQNPTQGKSGFGGGTTWRRNMSLGLQSSTSKEIGFRRRGSTSGKPDIKKHVEHPSEPDVHAGSSSASTQRKARKSNKAGFGRTRTSSNMSKPSSKPDANAEGNPEPDRRKNPDAEMGSSPFFEF</sequence>
<keyword evidence="3" id="KW-1185">Reference proteome</keyword>
<dbReference type="Proteomes" id="UP000824469">
    <property type="component" value="Unassembled WGS sequence"/>
</dbReference>
<evidence type="ECO:0000313" key="3">
    <source>
        <dbReference type="Proteomes" id="UP000824469"/>
    </source>
</evidence>
<comment type="caution">
    <text evidence="2">The sequence shown here is derived from an EMBL/GenBank/DDBJ whole genome shotgun (WGS) entry which is preliminary data.</text>
</comment>
<dbReference type="EMBL" id="JAHRHJ020000001">
    <property type="protein sequence ID" value="KAH9330334.1"/>
    <property type="molecule type" value="Genomic_DNA"/>
</dbReference>
<feature type="region of interest" description="Disordered" evidence="1">
    <location>
        <begin position="1"/>
        <end position="128"/>
    </location>
</feature>
<name>A0AA38LNJ7_TAXCH</name>
<evidence type="ECO:0000256" key="1">
    <source>
        <dbReference type="SAM" id="MobiDB-lite"/>
    </source>
</evidence>
<feature type="compositionally biased region" description="Basic and acidic residues" evidence="1">
    <location>
        <begin position="49"/>
        <end position="63"/>
    </location>
</feature>
<organism evidence="2 3">
    <name type="scientific">Taxus chinensis</name>
    <name type="common">Chinese yew</name>
    <name type="synonym">Taxus wallichiana var. chinensis</name>
    <dbReference type="NCBI Taxonomy" id="29808"/>
    <lineage>
        <taxon>Eukaryota</taxon>
        <taxon>Viridiplantae</taxon>
        <taxon>Streptophyta</taxon>
        <taxon>Embryophyta</taxon>
        <taxon>Tracheophyta</taxon>
        <taxon>Spermatophyta</taxon>
        <taxon>Pinopsida</taxon>
        <taxon>Pinidae</taxon>
        <taxon>Conifers II</taxon>
        <taxon>Cupressales</taxon>
        <taxon>Taxaceae</taxon>
        <taxon>Taxus</taxon>
    </lineage>
</organism>